<sequence length="66" mass="7361">MSEISAVLTKTADRLVFVKFTMRYGLQQAHVNVAEKGFAPALLGFDELDRAVNGVFTRQLEDADRC</sequence>
<organism evidence="1 2">
    <name type="scientific">Paraglomus brasilianum</name>
    <dbReference type="NCBI Taxonomy" id="144538"/>
    <lineage>
        <taxon>Eukaryota</taxon>
        <taxon>Fungi</taxon>
        <taxon>Fungi incertae sedis</taxon>
        <taxon>Mucoromycota</taxon>
        <taxon>Glomeromycotina</taxon>
        <taxon>Glomeromycetes</taxon>
        <taxon>Paraglomerales</taxon>
        <taxon>Paraglomeraceae</taxon>
        <taxon>Paraglomus</taxon>
    </lineage>
</organism>
<dbReference type="AlphaFoldDB" id="A0A9N9EWK2"/>
<keyword evidence="2" id="KW-1185">Reference proteome</keyword>
<protein>
    <submittedName>
        <fullName evidence="1">10011_t:CDS:1</fullName>
    </submittedName>
</protein>
<comment type="caution">
    <text evidence="1">The sequence shown here is derived from an EMBL/GenBank/DDBJ whole genome shotgun (WGS) entry which is preliminary data.</text>
</comment>
<name>A0A9N9EWK2_9GLOM</name>
<evidence type="ECO:0000313" key="2">
    <source>
        <dbReference type="Proteomes" id="UP000789739"/>
    </source>
</evidence>
<gene>
    <name evidence="1" type="ORF">PBRASI_LOCUS2359</name>
</gene>
<evidence type="ECO:0000313" key="1">
    <source>
        <dbReference type="EMBL" id="CAG8496076.1"/>
    </source>
</evidence>
<reference evidence="1" key="1">
    <citation type="submission" date="2021-06" db="EMBL/GenBank/DDBJ databases">
        <authorList>
            <person name="Kallberg Y."/>
            <person name="Tangrot J."/>
            <person name="Rosling A."/>
        </authorList>
    </citation>
    <scope>NUCLEOTIDE SEQUENCE</scope>
    <source>
        <strain evidence="1">BR232B</strain>
    </source>
</reference>
<proteinExistence type="predicted"/>
<accession>A0A9N9EWK2</accession>
<dbReference type="Proteomes" id="UP000789739">
    <property type="component" value="Unassembled WGS sequence"/>
</dbReference>
<dbReference type="EMBL" id="CAJVPI010000181">
    <property type="protein sequence ID" value="CAG8496076.1"/>
    <property type="molecule type" value="Genomic_DNA"/>
</dbReference>